<feature type="domain" description="CCHC-type" evidence="3">
    <location>
        <begin position="188"/>
        <end position="201"/>
    </location>
</feature>
<dbReference type="InterPro" id="IPR001878">
    <property type="entry name" value="Znf_CCHC"/>
</dbReference>
<keyword evidence="1" id="KW-0862">Zinc</keyword>
<feature type="region of interest" description="Disordered" evidence="2">
    <location>
        <begin position="219"/>
        <end position="243"/>
    </location>
</feature>
<dbReference type="GO" id="GO:0008270">
    <property type="term" value="F:zinc ion binding"/>
    <property type="evidence" value="ECO:0007669"/>
    <property type="project" value="UniProtKB-KW"/>
</dbReference>
<dbReference type="SMART" id="SM00343">
    <property type="entry name" value="ZnF_C2HC"/>
    <property type="match status" value="3"/>
</dbReference>
<dbReference type="GO" id="GO:0003676">
    <property type="term" value="F:nucleic acid binding"/>
    <property type="evidence" value="ECO:0007669"/>
    <property type="project" value="InterPro"/>
</dbReference>
<dbReference type="PANTHER" id="PTHR47331">
    <property type="entry name" value="PHD-TYPE DOMAIN-CONTAINING PROTEIN"/>
    <property type="match status" value="1"/>
</dbReference>
<feature type="compositionally biased region" description="Basic and acidic residues" evidence="2">
    <location>
        <begin position="271"/>
        <end position="289"/>
    </location>
</feature>
<evidence type="ECO:0000313" key="4">
    <source>
        <dbReference type="Proteomes" id="UP000887566"/>
    </source>
</evidence>
<protein>
    <submittedName>
        <fullName evidence="5">CCHC-type domain-containing protein</fullName>
    </submittedName>
</protein>
<evidence type="ECO:0000259" key="3">
    <source>
        <dbReference type="PROSITE" id="PS50158"/>
    </source>
</evidence>
<evidence type="ECO:0000256" key="2">
    <source>
        <dbReference type="SAM" id="MobiDB-lite"/>
    </source>
</evidence>
<accession>A0A914UI38</accession>
<keyword evidence="1" id="KW-0479">Metal-binding</keyword>
<sequence length="456" mass="51907">MGYAVTDANYAVLITLLKEKYGDQDLIREQLHAELQALPKAGEQLANARKVVQQVKQICCQLEAIGESTEERQLAVAIQSKPPKWIMRSVHQKKDKDPHWTVQKLRKHLEKTLRLEEKVAKPQKDVKKAQNTSAPEYNTATGTFAVNAQRMVRKTGCIFCNGDHWTNECTTIGTREARLQKATELRLCFKCLKSGHNANQCNNHRPCFHCKKGHNTALCPGKAEHQGPQKTSKTRNDGQQERWRKDTVVKLAYANQDILDPASSSSNPSARDLRQEARERRREEGESVKSPKGQSRSPLEKVEDQSPFSGEESNPLYDLERSPLPEEEERNPLNDFERSPLQKEEDSNPLYDLEQSPLQEGKEEESNPLNDFERSPLQEEEEEESDPLDELEQSLIQEEKEELLKRAAEIEERGYQVLRPLAESDLKGQSSPIYSQLLRQTSSDEAAGHSVCCPYP</sequence>
<proteinExistence type="predicted"/>
<name>A0A914UI38_9BILA</name>
<dbReference type="Proteomes" id="UP000887566">
    <property type="component" value="Unplaced"/>
</dbReference>
<feature type="compositionally biased region" description="Acidic residues" evidence="2">
    <location>
        <begin position="378"/>
        <end position="392"/>
    </location>
</feature>
<evidence type="ECO:0000256" key="1">
    <source>
        <dbReference type="PROSITE-ProRule" id="PRU00047"/>
    </source>
</evidence>
<evidence type="ECO:0000313" key="5">
    <source>
        <dbReference type="WBParaSite" id="PSAMB.scaffold100size79852.g2081.t1"/>
    </source>
</evidence>
<reference evidence="5" key="1">
    <citation type="submission" date="2022-11" db="UniProtKB">
        <authorList>
            <consortium name="WormBaseParasite"/>
        </authorList>
    </citation>
    <scope>IDENTIFICATION</scope>
</reference>
<dbReference type="PROSITE" id="PS50158">
    <property type="entry name" value="ZF_CCHC"/>
    <property type="match status" value="1"/>
</dbReference>
<dbReference type="InterPro" id="IPR005312">
    <property type="entry name" value="DUF1759"/>
</dbReference>
<feature type="compositionally biased region" description="Basic and acidic residues" evidence="2">
    <location>
        <begin position="360"/>
        <end position="377"/>
    </location>
</feature>
<organism evidence="4 5">
    <name type="scientific">Plectus sambesii</name>
    <dbReference type="NCBI Taxonomy" id="2011161"/>
    <lineage>
        <taxon>Eukaryota</taxon>
        <taxon>Metazoa</taxon>
        <taxon>Ecdysozoa</taxon>
        <taxon>Nematoda</taxon>
        <taxon>Chromadorea</taxon>
        <taxon>Plectida</taxon>
        <taxon>Plectina</taxon>
        <taxon>Plectoidea</taxon>
        <taxon>Plectidae</taxon>
        <taxon>Plectus</taxon>
    </lineage>
</organism>
<dbReference type="WBParaSite" id="PSAMB.scaffold100size79852.g2081.t1">
    <property type="protein sequence ID" value="PSAMB.scaffold100size79852.g2081.t1"/>
    <property type="gene ID" value="PSAMB.scaffold100size79852.g2081"/>
</dbReference>
<feature type="compositionally biased region" description="Basic and acidic residues" evidence="2">
    <location>
        <begin position="318"/>
        <end position="346"/>
    </location>
</feature>
<dbReference type="Pfam" id="PF03564">
    <property type="entry name" value="DUF1759"/>
    <property type="match status" value="1"/>
</dbReference>
<dbReference type="AlphaFoldDB" id="A0A914UI38"/>
<dbReference type="PANTHER" id="PTHR47331:SF5">
    <property type="entry name" value="RIBONUCLEASE H"/>
    <property type="match status" value="1"/>
</dbReference>
<keyword evidence="4" id="KW-1185">Reference proteome</keyword>
<feature type="compositionally biased region" description="Basic and acidic residues" evidence="2">
    <location>
        <begin position="234"/>
        <end position="243"/>
    </location>
</feature>
<keyword evidence="1" id="KW-0863">Zinc-finger</keyword>
<feature type="region of interest" description="Disordered" evidence="2">
    <location>
        <begin position="256"/>
        <end position="396"/>
    </location>
</feature>